<keyword evidence="1" id="KW-0677">Repeat</keyword>
<dbReference type="EMBL" id="JAVXUP010002161">
    <property type="protein sequence ID" value="KAK3005183.1"/>
    <property type="molecule type" value="Genomic_DNA"/>
</dbReference>
<sequence>MVGEALRRPLNGYCKSRHPDPLEDELLFVALPDPLALYGHQSDLLKYPTMLVAVGSTVATGISSEISIVTVMIATIATIGQGIERGIPSRRVNEAVKVFDELENSNSKADIISCNSLINCLGKNGDHDEVHMRFKEM</sequence>
<dbReference type="InterPro" id="IPR011990">
    <property type="entry name" value="TPR-like_helical_dom_sf"/>
</dbReference>
<gene>
    <name evidence="3" type="ORF">RJ639_016351</name>
</gene>
<dbReference type="Gene3D" id="1.25.40.10">
    <property type="entry name" value="Tetratricopeptide repeat domain"/>
    <property type="match status" value="1"/>
</dbReference>
<dbReference type="PROSITE" id="PS51375">
    <property type="entry name" value="PPR"/>
    <property type="match status" value="1"/>
</dbReference>
<evidence type="ECO:0000313" key="4">
    <source>
        <dbReference type="Proteomes" id="UP001188597"/>
    </source>
</evidence>
<evidence type="ECO:0000256" key="1">
    <source>
        <dbReference type="ARBA" id="ARBA00022737"/>
    </source>
</evidence>
<dbReference type="AlphaFoldDB" id="A0AA88VCK2"/>
<dbReference type="Pfam" id="PF01535">
    <property type="entry name" value="PPR"/>
    <property type="match status" value="1"/>
</dbReference>
<organism evidence="3 4">
    <name type="scientific">Escallonia herrerae</name>
    <dbReference type="NCBI Taxonomy" id="1293975"/>
    <lineage>
        <taxon>Eukaryota</taxon>
        <taxon>Viridiplantae</taxon>
        <taxon>Streptophyta</taxon>
        <taxon>Embryophyta</taxon>
        <taxon>Tracheophyta</taxon>
        <taxon>Spermatophyta</taxon>
        <taxon>Magnoliopsida</taxon>
        <taxon>eudicotyledons</taxon>
        <taxon>Gunneridae</taxon>
        <taxon>Pentapetalae</taxon>
        <taxon>asterids</taxon>
        <taxon>campanulids</taxon>
        <taxon>Escalloniales</taxon>
        <taxon>Escalloniaceae</taxon>
        <taxon>Escallonia</taxon>
    </lineage>
</organism>
<comment type="caution">
    <text evidence="3">The sequence shown here is derived from an EMBL/GenBank/DDBJ whole genome shotgun (WGS) entry which is preliminary data.</text>
</comment>
<feature type="repeat" description="PPR" evidence="2">
    <location>
        <begin position="110"/>
        <end position="137"/>
    </location>
</feature>
<evidence type="ECO:0008006" key="5">
    <source>
        <dbReference type="Google" id="ProtNLM"/>
    </source>
</evidence>
<evidence type="ECO:0000313" key="3">
    <source>
        <dbReference type="EMBL" id="KAK3005183.1"/>
    </source>
</evidence>
<reference evidence="3" key="1">
    <citation type="submission" date="2022-12" db="EMBL/GenBank/DDBJ databases">
        <title>Draft genome assemblies for two species of Escallonia (Escalloniales).</title>
        <authorList>
            <person name="Chanderbali A."/>
            <person name="Dervinis C."/>
            <person name="Anghel I."/>
            <person name="Soltis D."/>
            <person name="Soltis P."/>
            <person name="Zapata F."/>
        </authorList>
    </citation>
    <scope>NUCLEOTIDE SEQUENCE</scope>
    <source>
        <strain evidence="3">UCBG64.0493</strain>
        <tissue evidence="3">Leaf</tissue>
    </source>
</reference>
<protein>
    <recommendedName>
        <fullName evidence="5">Pentatricopeptide repeat-containing protein</fullName>
    </recommendedName>
</protein>
<dbReference type="InterPro" id="IPR002885">
    <property type="entry name" value="PPR_rpt"/>
</dbReference>
<accession>A0AA88VCK2</accession>
<dbReference type="Proteomes" id="UP001188597">
    <property type="component" value="Unassembled WGS sequence"/>
</dbReference>
<name>A0AA88VCK2_9ASTE</name>
<dbReference type="NCBIfam" id="TIGR00756">
    <property type="entry name" value="PPR"/>
    <property type="match status" value="1"/>
</dbReference>
<keyword evidence="4" id="KW-1185">Reference proteome</keyword>
<proteinExistence type="predicted"/>
<evidence type="ECO:0000256" key="2">
    <source>
        <dbReference type="PROSITE-ProRule" id="PRU00708"/>
    </source>
</evidence>